<comment type="function">
    <text evidence="1">Catalyzes the transfer of a ribosyl phosphate group from 5-phosphoribose 1-diphosphate to orotate, leading to the formation of orotidine monophosphate (OMP).</text>
</comment>
<dbReference type="HAMAP" id="MF_01208">
    <property type="entry name" value="PyrE"/>
    <property type="match status" value="1"/>
</dbReference>
<dbReference type="GO" id="GO:0005737">
    <property type="term" value="C:cytoplasm"/>
    <property type="evidence" value="ECO:0007669"/>
    <property type="project" value="TreeGrafter"/>
</dbReference>
<reference evidence="12" key="1">
    <citation type="submission" date="2017-04" db="EMBL/GenBank/DDBJ databases">
        <title>Plasmodium gonderi genome.</title>
        <authorList>
            <person name="Arisue N."/>
            <person name="Honma H."/>
            <person name="Kawai S."/>
            <person name="Tougan T."/>
            <person name="Tanabe K."/>
            <person name="Horii T."/>
        </authorList>
    </citation>
    <scope>NUCLEOTIDE SEQUENCE [LARGE SCALE GENOMIC DNA]</scope>
    <source>
        <strain evidence="12">ATCC 30045</strain>
    </source>
</reference>
<dbReference type="UniPathway" id="UPA00070">
    <property type="reaction ID" value="UER00119"/>
</dbReference>
<comment type="similarity">
    <text evidence="3">Belongs to the purine/pyrimidine phosphoribosyltransferase family. PyrE subfamily.</text>
</comment>
<dbReference type="AlphaFoldDB" id="A0A1Y1JFY3"/>
<dbReference type="InterPro" id="IPR004467">
    <property type="entry name" value="Or_phspho_trans_dom"/>
</dbReference>
<evidence type="ECO:0000256" key="3">
    <source>
        <dbReference type="ARBA" id="ARBA00006340"/>
    </source>
</evidence>
<sequence>MEEKGKSNYPSDKDLHKKFVQLRENIELEKDDSKNHLVKEMKKLLISVLLKYNAIKFGDFILKSKRKSKYFFSSGVLNNIISGNIISFLISHLILKENITFDYLLGASYKGIPIATLTSHFLFQSNKFSNIFYLYDRKEKKEYGDKNVIVGNLDDIVNNHVENGKQDKEKKVIIIDDVFTCGTALTEIINKLKSYPTLKVVAVIVLLNRNEYELNEHNHKIYFKDMFEQKLNIPLHSILNYNEDLQHLMQ</sequence>
<keyword evidence="9" id="KW-0812">Transmembrane</keyword>
<dbReference type="InterPro" id="IPR029057">
    <property type="entry name" value="PRTase-like"/>
</dbReference>
<name>A0A1Y1JFY3_PLAGO</name>
<keyword evidence="9" id="KW-0472">Membrane</keyword>
<keyword evidence="7 11" id="KW-0808">Transferase</keyword>
<evidence type="ECO:0000256" key="4">
    <source>
        <dbReference type="ARBA" id="ARBA00011738"/>
    </source>
</evidence>
<dbReference type="SUPFAM" id="SSF53271">
    <property type="entry name" value="PRTase-like"/>
    <property type="match status" value="1"/>
</dbReference>
<dbReference type="PANTHER" id="PTHR46683:SF1">
    <property type="entry name" value="OROTATE PHOSPHORIBOSYLTRANSFERASE 1-RELATED"/>
    <property type="match status" value="1"/>
</dbReference>
<dbReference type="GO" id="GO:0046132">
    <property type="term" value="P:pyrimidine ribonucleoside biosynthetic process"/>
    <property type="evidence" value="ECO:0007669"/>
    <property type="project" value="TreeGrafter"/>
</dbReference>
<proteinExistence type="inferred from homology"/>
<dbReference type="Proteomes" id="UP000195521">
    <property type="component" value="Unassembled WGS sequence"/>
</dbReference>
<comment type="pathway">
    <text evidence="2">Pyrimidine metabolism; UMP biosynthesis via de novo pathway; UMP from orotate: step 1/2.</text>
</comment>
<keyword evidence="6 11" id="KW-0328">Glycosyltransferase</keyword>
<evidence type="ECO:0000313" key="11">
    <source>
        <dbReference type="EMBL" id="GAW81429.1"/>
    </source>
</evidence>
<evidence type="ECO:0000259" key="10">
    <source>
        <dbReference type="Pfam" id="PF00156"/>
    </source>
</evidence>
<evidence type="ECO:0000256" key="7">
    <source>
        <dbReference type="ARBA" id="ARBA00022679"/>
    </source>
</evidence>
<feature type="transmembrane region" description="Helical" evidence="9">
    <location>
        <begin position="70"/>
        <end position="95"/>
    </location>
</feature>
<dbReference type="Gene3D" id="3.40.50.2020">
    <property type="match status" value="1"/>
</dbReference>
<dbReference type="GO" id="GO:0044205">
    <property type="term" value="P:'de novo' UMP biosynthetic process"/>
    <property type="evidence" value="ECO:0007669"/>
    <property type="project" value="UniProtKB-UniPathway"/>
</dbReference>
<feature type="domain" description="Phosphoribosyltransferase" evidence="10">
    <location>
        <begin position="83"/>
        <end position="222"/>
    </location>
</feature>
<keyword evidence="12" id="KW-1185">Reference proteome</keyword>
<gene>
    <name evidence="11" type="ORF">PGO_101870</name>
</gene>
<accession>A0A1Y1JFY3</accession>
<dbReference type="NCBIfam" id="TIGR00336">
    <property type="entry name" value="pyrE"/>
    <property type="match status" value="1"/>
</dbReference>
<keyword evidence="9" id="KW-1133">Transmembrane helix</keyword>
<dbReference type="CDD" id="cd06223">
    <property type="entry name" value="PRTases_typeI"/>
    <property type="match status" value="1"/>
</dbReference>
<dbReference type="OrthoDB" id="5553476at2759"/>
<evidence type="ECO:0000256" key="9">
    <source>
        <dbReference type="SAM" id="Phobius"/>
    </source>
</evidence>
<dbReference type="OMA" id="ANVFYLY"/>
<organism evidence="11 12">
    <name type="scientific">Plasmodium gonderi</name>
    <dbReference type="NCBI Taxonomy" id="77519"/>
    <lineage>
        <taxon>Eukaryota</taxon>
        <taxon>Sar</taxon>
        <taxon>Alveolata</taxon>
        <taxon>Apicomplexa</taxon>
        <taxon>Aconoidasida</taxon>
        <taxon>Haemosporida</taxon>
        <taxon>Plasmodiidae</taxon>
        <taxon>Plasmodium</taxon>
        <taxon>Plasmodium (Plasmodium)</taxon>
    </lineage>
</organism>
<dbReference type="EMBL" id="BDQF01000011">
    <property type="protein sequence ID" value="GAW81429.1"/>
    <property type="molecule type" value="Genomic_DNA"/>
</dbReference>
<evidence type="ECO:0000256" key="5">
    <source>
        <dbReference type="ARBA" id="ARBA00011971"/>
    </source>
</evidence>
<dbReference type="Pfam" id="PF00156">
    <property type="entry name" value="Pribosyltran"/>
    <property type="match status" value="1"/>
</dbReference>
<dbReference type="PANTHER" id="PTHR46683">
    <property type="entry name" value="OROTATE PHOSPHORIBOSYLTRANSFERASE 1-RELATED"/>
    <property type="match status" value="1"/>
</dbReference>
<comment type="caution">
    <text evidence="11">The sequence shown here is derived from an EMBL/GenBank/DDBJ whole genome shotgun (WGS) entry which is preliminary data.</text>
</comment>
<evidence type="ECO:0000313" key="12">
    <source>
        <dbReference type="Proteomes" id="UP000195521"/>
    </source>
</evidence>
<dbReference type="InterPro" id="IPR023031">
    <property type="entry name" value="OPRT"/>
</dbReference>
<keyword evidence="8" id="KW-0665">Pyrimidine biosynthesis</keyword>
<dbReference type="GO" id="GO:0004588">
    <property type="term" value="F:orotate phosphoribosyltransferase activity"/>
    <property type="evidence" value="ECO:0007669"/>
    <property type="project" value="UniProtKB-EC"/>
</dbReference>
<evidence type="ECO:0000256" key="8">
    <source>
        <dbReference type="ARBA" id="ARBA00022975"/>
    </source>
</evidence>
<comment type="subunit">
    <text evidence="4">Homodimer.</text>
</comment>
<dbReference type="RefSeq" id="XP_028544018.1">
    <property type="nucleotide sequence ID" value="XM_028688217.1"/>
</dbReference>
<evidence type="ECO:0000256" key="1">
    <source>
        <dbReference type="ARBA" id="ARBA00003769"/>
    </source>
</evidence>
<dbReference type="InterPro" id="IPR000836">
    <property type="entry name" value="PRTase_dom"/>
</dbReference>
<evidence type="ECO:0000256" key="6">
    <source>
        <dbReference type="ARBA" id="ARBA00022676"/>
    </source>
</evidence>
<dbReference type="GO" id="GO:0006207">
    <property type="term" value="P:'de novo' pyrimidine nucleobase biosynthetic process"/>
    <property type="evidence" value="ECO:0007669"/>
    <property type="project" value="TreeGrafter"/>
</dbReference>
<protein>
    <recommendedName>
        <fullName evidence="5">orotate phosphoribosyltransferase</fullName>
        <ecNumber evidence="5">2.4.2.10</ecNumber>
    </recommendedName>
</protein>
<dbReference type="EC" id="2.4.2.10" evidence="5"/>
<dbReference type="GeneID" id="39748152"/>
<evidence type="ECO:0000256" key="2">
    <source>
        <dbReference type="ARBA" id="ARBA00004889"/>
    </source>
</evidence>